<evidence type="ECO:0000256" key="1">
    <source>
        <dbReference type="SAM" id="MobiDB-lite"/>
    </source>
</evidence>
<dbReference type="AlphaFoldDB" id="A0AAV4WGJ0"/>
<name>A0AAV4WGJ0_CAEEX</name>
<proteinExistence type="predicted"/>
<sequence length="98" mass="11129">MAASNNAKCQTTTPTPNSAKAPNAVFSRIKHVEVCDAHPIIPSTPSKLEIIQLKKQDNMMMLGLNKHLLQFESYKLKIRDRLQGRKRELKANINLFSR</sequence>
<comment type="caution">
    <text evidence="2">The sequence shown here is derived from an EMBL/GenBank/DDBJ whole genome shotgun (WGS) entry which is preliminary data.</text>
</comment>
<evidence type="ECO:0000313" key="2">
    <source>
        <dbReference type="EMBL" id="GIY81488.1"/>
    </source>
</evidence>
<protein>
    <submittedName>
        <fullName evidence="2">Uncharacterized protein</fullName>
    </submittedName>
</protein>
<gene>
    <name evidence="2" type="ORF">CEXT_602451</name>
</gene>
<feature type="compositionally biased region" description="Polar residues" evidence="1">
    <location>
        <begin position="1"/>
        <end position="20"/>
    </location>
</feature>
<accession>A0AAV4WGJ0</accession>
<organism evidence="2 3">
    <name type="scientific">Caerostris extrusa</name>
    <name type="common">Bark spider</name>
    <name type="synonym">Caerostris bankana</name>
    <dbReference type="NCBI Taxonomy" id="172846"/>
    <lineage>
        <taxon>Eukaryota</taxon>
        <taxon>Metazoa</taxon>
        <taxon>Ecdysozoa</taxon>
        <taxon>Arthropoda</taxon>
        <taxon>Chelicerata</taxon>
        <taxon>Arachnida</taxon>
        <taxon>Araneae</taxon>
        <taxon>Araneomorphae</taxon>
        <taxon>Entelegynae</taxon>
        <taxon>Araneoidea</taxon>
        <taxon>Araneidae</taxon>
        <taxon>Caerostris</taxon>
    </lineage>
</organism>
<dbReference type="Proteomes" id="UP001054945">
    <property type="component" value="Unassembled WGS sequence"/>
</dbReference>
<evidence type="ECO:0000313" key="3">
    <source>
        <dbReference type="Proteomes" id="UP001054945"/>
    </source>
</evidence>
<keyword evidence="3" id="KW-1185">Reference proteome</keyword>
<feature type="region of interest" description="Disordered" evidence="1">
    <location>
        <begin position="1"/>
        <end position="22"/>
    </location>
</feature>
<reference evidence="2 3" key="1">
    <citation type="submission" date="2021-06" db="EMBL/GenBank/DDBJ databases">
        <title>Caerostris extrusa draft genome.</title>
        <authorList>
            <person name="Kono N."/>
            <person name="Arakawa K."/>
        </authorList>
    </citation>
    <scope>NUCLEOTIDE SEQUENCE [LARGE SCALE GENOMIC DNA]</scope>
</reference>
<dbReference type="EMBL" id="BPLR01016135">
    <property type="protein sequence ID" value="GIY81488.1"/>
    <property type="molecule type" value="Genomic_DNA"/>
</dbReference>